<dbReference type="Gene3D" id="3.30.470.20">
    <property type="entry name" value="ATP-grasp fold, B domain"/>
    <property type="match status" value="1"/>
</dbReference>
<evidence type="ECO:0000256" key="6">
    <source>
        <dbReference type="ARBA" id="ARBA00022840"/>
    </source>
</evidence>
<dbReference type="Pfam" id="PF02786">
    <property type="entry name" value="CPSase_L_D2"/>
    <property type="match status" value="1"/>
</dbReference>
<dbReference type="PANTHER" id="PTHR48095:SF2">
    <property type="entry name" value="BIOTIN CARBOXYLASE, CHLOROPLASTIC"/>
    <property type="match status" value="1"/>
</dbReference>
<evidence type="ECO:0000256" key="9">
    <source>
        <dbReference type="PROSITE-ProRule" id="PRU00409"/>
    </source>
</evidence>
<dbReference type="GO" id="GO:0016874">
    <property type="term" value="F:ligase activity"/>
    <property type="evidence" value="ECO:0007669"/>
    <property type="project" value="UniProtKB-KW"/>
</dbReference>
<evidence type="ECO:0000256" key="5">
    <source>
        <dbReference type="ARBA" id="ARBA00022741"/>
    </source>
</evidence>
<accession>A0AA38CWK2</accession>
<dbReference type="InterPro" id="IPR005479">
    <property type="entry name" value="CPAse_ATP-bd"/>
</dbReference>
<comment type="caution">
    <text evidence="12">The sequence shown here is derived from an EMBL/GenBank/DDBJ whole genome shotgun (WGS) entry which is preliminary data.</text>
</comment>
<sequence length="385" mass="42077">MFSKILVANRGEIAVRIIRACRELGIHTVAVYSEADKDALHAELADEAICIGPARSSDSYLNVQQILSAAHVTKAEAIHPGFGFLSENARFAEMCEEMNVVFIGPKSKTIDDMGNKINARKLMRAANVPVVPGSPGAISDVNEAVQIADEIGFPIMLKAAAGGGGKGIRKIYNKEDLPQSFASAQQEANAAFGDDSMYIEKIVYPARHIEIQILADNFGHVIHLGERDCSLQRNNQKVLEESPSVVIDEQKRQEIGMTAVKAAQAVDYCNAGTIEFLMDEEGNFYFMEMNTRIQVEHPITEMVTGIDIVKKQLEIASGRELTIEQEAVQFNGHAIECRINAENPNFNFAPSPGKIENLLLPAGGLGVRVESAMYSGYTIPLITIR</sequence>
<dbReference type="SMART" id="SM00878">
    <property type="entry name" value="Biotin_carb_C"/>
    <property type="match status" value="1"/>
</dbReference>
<evidence type="ECO:0000313" key="12">
    <source>
        <dbReference type="EMBL" id="GMA71906.1"/>
    </source>
</evidence>
<evidence type="ECO:0000256" key="1">
    <source>
        <dbReference type="ARBA" id="ARBA00001936"/>
    </source>
</evidence>
<dbReference type="Gene3D" id="3.40.50.20">
    <property type="match status" value="1"/>
</dbReference>
<comment type="cofactor">
    <cofactor evidence="2">
        <name>Mg(2+)</name>
        <dbReference type="ChEBI" id="CHEBI:18420"/>
    </cofactor>
</comment>
<dbReference type="GO" id="GO:0046872">
    <property type="term" value="F:metal ion binding"/>
    <property type="evidence" value="ECO:0007669"/>
    <property type="project" value="InterPro"/>
</dbReference>
<dbReference type="InterPro" id="IPR005481">
    <property type="entry name" value="BC-like_N"/>
</dbReference>
<evidence type="ECO:0000256" key="8">
    <source>
        <dbReference type="ARBA" id="ARBA00023267"/>
    </source>
</evidence>
<dbReference type="InterPro" id="IPR013815">
    <property type="entry name" value="ATP_grasp_subdomain_1"/>
</dbReference>
<dbReference type="AlphaFoldDB" id="A0AA38CWK2"/>
<feature type="domain" description="ATP-grasp" evidence="10">
    <location>
        <begin position="120"/>
        <end position="317"/>
    </location>
</feature>
<dbReference type="InterPro" id="IPR051602">
    <property type="entry name" value="ACC_Biotin_Carboxylase"/>
</dbReference>
<dbReference type="PROSITE" id="PS50979">
    <property type="entry name" value="BC"/>
    <property type="match status" value="1"/>
</dbReference>
<keyword evidence="8" id="KW-0092">Biotin</keyword>
<dbReference type="NCBIfam" id="NF006367">
    <property type="entry name" value="PRK08591.1"/>
    <property type="match status" value="1"/>
</dbReference>
<dbReference type="EMBL" id="BSUW01000001">
    <property type="protein sequence ID" value="GMA71906.1"/>
    <property type="molecule type" value="Genomic_DNA"/>
</dbReference>
<reference evidence="12 13" key="1">
    <citation type="journal article" date="2014" name="Int. J. Syst. Evol. Microbiol.">
        <title>Complete genome sequence of Corynebacterium casei LMG S-19264T (=DSM 44701T), isolated from a smear-ripened cheese.</title>
        <authorList>
            <consortium name="US DOE Joint Genome Institute (JGI-PGF)"/>
            <person name="Walter F."/>
            <person name="Albersmeier A."/>
            <person name="Kalinowski J."/>
            <person name="Ruckert C."/>
        </authorList>
    </citation>
    <scope>NUCLEOTIDE SEQUENCE [LARGE SCALE GENOMIC DNA]</scope>
    <source>
        <strain evidence="12 13">NBRC 114545</strain>
    </source>
</reference>
<comment type="function">
    <text evidence="3">This protein is a component of the acetyl coenzyme A carboxylase complex; first, biotin carboxylase catalyzes the carboxylation of the carrier protein and then the transcarboxylase transfers the carboxyl group to form malonyl-CoA.</text>
</comment>
<dbReference type="InterPro" id="IPR016185">
    <property type="entry name" value="PreATP-grasp_dom_sf"/>
</dbReference>
<organism evidence="12 13">
    <name type="scientific">Tetragenococcus osmophilus</name>
    <dbReference type="NCBI Taxonomy" id="526944"/>
    <lineage>
        <taxon>Bacteria</taxon>
        <taxon>Bacillati</taxon>
        <taxon>Bacillota</taxon>
        <taxon>Bacilli</taxon>
        <taxon>Lactobacillales</taxon>
        <taxon>Enterococcaceae</taxon>
        <taxon>Tetragenococcus</taxon>
    </lineage>
</organism>
<dbReference type="Proteomes" id="UP001157039">
    <property type="component" value="Unassembled WGS sequence"/>
</dbReference>
<dbReference type="SUPFAM" id="SSF52440">
    <property type="entry name" value="PreATP-grasp domain"/>
    <property type="match status" value="1"/>
</dbReference>
<comment type="cofactor">
    <cofactor evidence="1">
        <name>Mn(2+)</name>
        <dbReference type="ChEBI" id="CHEBI:29035"/>
    </cofactor>
</comment>
<dbReference type="InterPro" id="IPR005482">
    <property type="entry name" value="Biotin_COase_C"/>
</dbReference>
<keyword evidence="7" id="KW-0464">Manganese</keyword>
<evidence type="ECO:0000256" key="3">
    <source>
        <dbReference type="ARBA" id="ARBA00003761"/>
    </source>
</evidence>
<dbReference type="PROSITE" id="PS00866">
    <property type="entry name" value="CPSASE_1"/>
    <property type="match status" value="1"/>
</dbReference>
<keyword evidence="6 9" id="KW-0067">ATP-binding</keyword>
<dbReference type="SUPFAM" id="SSF56059">
    <property type="entry name" value="Glutathione synthetase ATP-binding domain-like"/>
    <property type="match status" value="1"/>
</dbReference>
<dbReference type="Pfam" id="PF00289">
    <property type="entry name" value="Biotin_carb_N"/>
    <property type="match status" value="1"/>
</dbReference>
<dbReference type="InterPro" id="IPR011761">
    <property type="entry name" value="ATP-grasp"/>
</dbReference>
<proteinExistence type="predicted"/>
<protein>
    <submittedName>
        <fullName evidence="12">Acetyl-CoA carboxylase biotin carboxylase subunit</fullName>
    </submittedName>
</protein>
<name>A0AA38CWK2_9ENTE</name>
<dbReference type="GO" id="GO:0005524">
    <property type="term" value="F:ATP binding"/>
    <property type="evidence" value="ECO:0007669"/>
    <property type="project" value="UniProtKB-UniRule"/>
</dbReference>
<dbReference type="PANTHER" id="PTHR48095">
    <property type="entry name" value="PYRUVATE CARBOXYLASE SUBUNIT A"/>
    <property type="match status" value="1"/>
</dbReference>
<evidence type="ECO:0000259" key="10">
    <source>
        <dbReference type="PROSITE" id="PS50975"/>
    </source>
</evidence>
<keyword evidence="5 9" id="KW-0547">Nucleotide-binding</keyword>
<dbReference type="PROSITE" id="PS00867">
    <property type="entry name" value="CPSASE_2"/>
    <property type="match status" value="1"/>
</dbReference>
<evidence type="ECO:0000256" key="4">
    <source>
        <dbReference type="ARBA" id="ARBA00022598"/>
    </source>
</evidence>
<dbReference type="Pfam" id="PF02785">
    <property type="entry name" value="Biotin_carb_C"/>
    <property type="match status" value="1"/>
</dbReference>
<dbReference type="FunFam" id="3.40.50.20:FF:000010">
    <property type="entry name" value="Propionyl-CoA carboxylase subunit alpha"/>
    <property type="match status" value="1"/>
</dbReference>
<dbReference type="FunFam" id="3.30.1490.20:FF:000018">
    <property type="entry name" value="Biotin carboxylase"/>
    <property type="match status" value="1"/>
</dbReference>
<gene>
    <name evidence="12" type="primary">accC</name>
    <name evidence="12" type="ORF">GCM10025885_09550</name>
</gene>
<evidence type="ECO:0000313" key="13">
    <source>
        <dbReference type="Proteomes" id="UP001157039"/>
    </source>
</evidence>
<evidence type="ECO:0000256" key="7">
    <source>
        <dbReference type="ARBA" id="ARBA00023211"/>
    </source>
</evidence>
<evidence type="ECO:0000256" key="2">
    <source>
        <dbReference type="ARBA" id="ARBA00001946"/>
    </source>
</evidence>
<dbReference type="PROSITE" id="PS50975">
    <property type="entry name" value="ATP_GRASP"/>
    <property type="match status" value="1"/>
</dbReference>
<dbReference type="InterPro" id="IPR011764">
    <property type="entry name" value="Biotin_carboxylation_dom"/>
</dbReference>
<dbReference type="Gene3D" id="3.30.1490.20">
    <property type="entry name" value="ATP-grasp fold, A domain"/>
    <property type="match status" value="1"/>
</dbReference>
<keyword evidence="4" id="KW-0436">Ligase</keyword>
<evidence type="ECO:0000259" key="11">
    <source>
        <dbReference type="PROSITE" id="PS50979"/>
    </source>
</evidence>
<feature type="domain" description="Biotin carboxylation" evidence="11">
    <location>
        <begin position="1"/>
        <end position="385"/>
    </location>
</feature>